<reference evidence="2" key="1">
    <citation type="journal article" date="2019" name="Int. J. Syst. Evol. Microbiol.">
        <title>The Global Catalogue of Microorganisms (GCM) 10K type strain sequencing project: providing services to taxonomists for standard genome sequencing and annotation.</title>
        <authorList>
            <consortium name="The Broad Institute Genomics Platform"/>
            <consortium name="The Broad Institute Genome Sequencing Center for Infectious Disease"/>
            <person name="Wu L."/>
            <person name="Ma J."/>
        </authorList>
    </citation>
    <scope>NUCLEOTIDE SEQUENCE [LARGE SCALE GENOMIC DNA]</scope>
    <source>
        <strain evidence="2">JCM 3115</strain>
    </source>
</reference>
<keyword evidence="2" id="KW-1185">Reference proteome</keyword>
<evidence type="ECO:0000313" key="2">
    <source>
        <dbReference type="Proteomes" id="UP000611554"/>
    </source>
</evidence>
<accession>A0ABQ2QXD5</accession>
<dbReference type="RefSeq" id="WP_189247635.1">
    <property type="nucleotide sequence ID" value="NZ_BMQJ01000008.1"/>
</dbReference>
<organism evidence="1 2">
    <name type="scientific">Streptosporangium pseudovulgare</name>
    <dbReference type="NCBI Taxonomy" id="35765"/>
    <lineage>
        <taxon>Bacteria</taxon>
        <taxon>Bacillati</taxon>
        <taxon>Actinomycetota</taxon>
        <taxon>Actinomycetes</taxon>
        <taxon>Streptosporangiales</taxon>
        <taxon>Streptosporangiaceae</taxon>
        <taxon>Streptosporangium</taxon>
    </lineage>
</organism>
<dbReference type="EMBL" id="BMQJ01000008">
    <property type="protein sequence ID" value="GGQ02667.1"/>
    <property type="molecule type" value="Genomic_DNA"/>
</dbReference>
<sequence length="108" mass="12427">MAQEIHVTSAAIRSVRTEIGDDVIPEIRELRDMVRSTDLGETGPDLLRPLGWGAAGELIIGIRYREIQRDVVHKFDEALEVLDTWLELLERAERNWRTAESRSVVVYR</sequence>
<comment type="caution">
    <text evidence="1">The sequence shown here is derived from an EMBL/GenBank/DDBJ whole genome shotgun (WGS) entry which is preliminary data.</text>
</comment>
<evidence type="ECO:0000313" key="1">
    <source>
        <dbReference type="EMBL" id="GGQ02667.1"/>
    </source>
</evidence>
<dbReference type="Proteomes" id="UP000611554">
    <property type="component" value="Unassembled WGS sequence"/>
</dbReference>
<name>A0ABQ2QXD5_9ACTN</name>
<protein>
    <submittedName>
        <fullName evidence="1">Uncharacterized protein</fullName>
    </submittedName>
</protein>
<gene>
    <name evidence="1" type="ORF">GCM10010140_36100</name>
</gene>
<proteinExistence type="predicted"/>